<dbReference type="RefSeq" id="XP_040776565.1">
    <property type="nucleotide sequence ID" value="XM_040925125.1"/>
</dbReference>
<feature type="region of interest" description="Disordered" evidence="2">
    <location>
        <begin position="546"/>
        <end position="599"/>
    </location>
</feature>
<organism evidence="3 4">
    <name type="scientific">Cryphonectria parasitica (strain ATCC 38755 / EP155)</name>
    <dbReference type="NCBI Taxonomy" id="660469"/>
    <lineage>
        <taxon>Eukaryota</taxon>
        <taxon>Fungi</taxon>
        <taxon>Dikarya</taxon>
        <taxon>Ascomycota</taxon>
        <taxon>Pezizomycotina</taxon>
        <taxon>Sordariomycetes</taxon>
        <taxon>Sordariomycetidae</taxon>
        <taxon>Diaporthales</taxon>
        <taxon>Cryphonectriaceae</taxon>
        <taxon>Cryphonectria-Endothia species complex</taxon>
        <taxon>Cryphonectria</taxon>
    </lineage>
</organism>
<gene>
    <name evidence="3" type="ORF">M406DRAFT_68027</name>
</gene>
<evidence type="ECO:0000256" key="2">
    <source>
        <dbReference type="SAM" id="MobiDB-lite"/>
    </source>
</evidence>
<dbReference type="AlphaFoldDB" id="A0A9P5CNL8"/>
<dbReference type="EMBL" id="MU032347">
    <property type="protein sequence ID" value="KAF3765604.1"/>
    <property type="molecule type" value="Genomic_DNA"/>
</dbReference>
<reference evidence="3" key="1">
    <citation type="journal article" date="2020" name="Phytopathology">
        <title>Genome sequence of the chestnut blight fungus Cryphonectria parasitica EP155: A fundamental resource for an archetypical invasive plant pathogen.</title>
        <authorList>
            <person name="Crouch J.A."/>
            <person name="Dawe A."/>
            <person name="Aerts A."/>
            <person name="Barry K."/>
            <person name="Churchill A.C.L."/>
            <person name="Grimwood J."/>
            <person name="Hillman B."/>
            <person name="Milgroom M.G."/>
            <person name="Pangilinan J."/>
            <person name="Smith M."/>
            <person name="Salamov A."/>
            <person name="Schmutz J."/>
            <person name="Yadav J."/>
            <person name="Grigoriev I.V."/>
            <person name="Nuss D."/>
        </authorList>
    </citation>
    <scope>NUCLEOTIDE SEQUENCE</scope>
    <source>
        <strain evidence="3">EP155</strain>
    </source>
</reference>
<feature type="compositionally biased region" description="Low complexity" evidence="2">
    <location>
        <begin position="14"/>
        <end position="36"/>
    </location>
</feature>
<feature type="compositionally biased region" description="Polar residues" evidence="2">
    <location>
        <begin position="548"/>
        <end position="565"/>
    </location>
</feature>
<feature type="region of interest" description="Disordered" evidence="2">
    <location>
        <begin position="1"/>
        <end position="126"/>
    </location>
</feature>
<sequence>MSDPDIGWRPIRRPSPTTPSHPATHGSTATNTTTPIPIEPPSPSPGSASARKRAGTKRGTTSRFGIHGLQSISNLRNGLSHARKSSMSSKEQHAGGGSENLLARNERLPTTRNPSLDSIGDGRTPLLQRSHNAQTSHHGGYGEKTTATSVPSLAVRPASIRIPFLDDPEVAQVCSPMSENTEQSYQLADTSDAVSGEHHVRPSLRTTTLGVQDAGVNAVQSTNLLGPNNTSVDLGTTGSVDLGRMSTESQSWPLNSTPVKARRMIRTSGDDGNDNTAARSPKDKYSTEVHEPPDENRTSTDKTRQFSHEYEPSLLSLINMQAQVAKLQAANAALLALNAAHEKTIAIHENTIACHAETIDSQEATIFRHEVTIADLNRELRFSDAERENLIENFGAEMANLNGENATLREDKWYLMGRVEELEQVVPKMKLQPTLGDERSTVPRVTLDDEVITLEGAQREDVESQGMMKSSIHDNASASLRSSSPAMEGQGTSNDDIDSPITSPGSTFSPRPCSGNSIRGVYAVTPTPSIGHVSSTKLIGTSDGCITRPSSRGQARVSSVLTGASKTEDGGARLSNELAESRKGTSMAPRSRLSARNRTSLEQDLATAQEKLAAAEEHNVGLQARTILQEALIRKLTTTSAAAVSVPTPSLLSVPNLPILTYIKPCSVWLDRVRTSFKYLGLIDFIQRDVPTPVTPGSTAAEIACWKSQRLQTVVLLKHAVDDDLLEDVLYLCGKDGLRACPTTTNSHSNQSSLLMEDPYRLFNTICTLRRAMPTSSSDLAWVDRIDSFDYEGLDGFASLVLCIDKRQSVMYGASVDHYDVLLPKIQESIARRFPDFKKTALALDSSDVLPKKRWQLSAWMTKTIKKRQAGVDV</sequence>
<dbReference type="OrthoDB" id="5244235at2759"/>
<comment type="caution">
    <text evidence="3">The sequence shown here is derived from an EMBL/GenBank/DDBJ whole genome shotgun (WGS) entry which is preliminary data.</text>
</comment>
<accession>A0A9P5CNL8</accession>
<feature type="compositionally biased region" description="Basic and acidic residues" evidence="2">
    <location>
        <begin position="280"/>
        <end position="306"/>
    </location>
</feature>
<protein>
    <submittedName>
        <fullName evidence="3">Uncharacterized protein</fullName>
    </submittedName>
</protein>
<feature type="compositionally biased region" description="Polar residues" evidence="2">
    <location>
        <begin position="246"/>
        <end position="258"/>
    </location>
</feature>
<evidence type="ECO:0000256" key="1">
    <source>
        <dbReference type="SAM" id="Coils"/>
    </source>
</evidence>
<feature type="coiled-coil region" evidence="1">
    <location>
        <begin position="373"/>
        <end position="411"/>
    </location>
</feature>
<dbReference type="Proteomes" id="UP000803844">
    <property type="component" value="Unassembled WGS sequence"/>
</dbReference>
<evidence type="ECO:0000313" key="3">
    <source>
        <dbReference type="EMBL" id="KAF3765604.1"/>
    </source>
</evidence>
<dbReference type="GeneID" id="63842254"/>
<keyword evidence="1" id="KW-0175">Coiled coil</keyword>
<name>A0A9P5CNL8_CRYP1</name>
<evidence type="ECO:0000313" key="4">
    <source>
        <dbReference type="Proteomes" id="UP000803844"/>
    </source>
</evidence>
<feature type="region of interest" description="Disordered" evidence="2">
    <location>
        <begin position="244"/>
        <end position="306"/>
    </location>
</feature>
<proteinExistence type="predicted"/>
<keyword evidence="4" id="KW-1185">Reference proteome</keyword>
<feature type="region of interest" description="Disordered" evidence="2">
    <location>
        <begin position="476"/>
        <end position="514"/>
    </location>
</feature>